<comment type="caution">
    <text evidence="2">The sequence shown here is derived from an EMBL/GenBank/DDBJ whole genome shotgun (WGS) entry which is preliminary data.</text>
</comment>
<dbReference type="PROSITE" id="PS50801">
    <property type="entry name" value="STAS"/>
    <property type="match status" value="1"/>
</dbReference>
<protein>
    <submittedName>
        <fullName evidence="2">STAS domain-containing protein</fullName>
    </submittedName>
</protein>
<feature type="domain" description="STAS" evidence="1">
    <location>
        <begin position="1"/>
        <end position="108"/>
    </location>
</feature>
<keyword evidence="3" id="KW-1185">Reference proteome</keyword>
<dbReference type="PANTHER" id="PTHR33495:SF2">
    <property type="entry name" value="ANTI-SIGMA FACTOR ANTAGONIST TM_1081-RELATED"/>
    <property type="match status" value="1"/>
</dbReference>
<accession>A0ABV0JIL6</accession>
<dbReference type="CDD" id="cd07043">
    <property type="entry name" value="STAS_anti-anti-sigma_factors"/>
    <property type="match status" value="1"/>
</dbReference>
<organism evidence="2 3">
    <name type="scientific">Trichocoleus desertorum GB2-A4</name>
    <dbReference type="NCBI Taxonomy" id="2933944"/>
    <lineage>
        <taxon>Bacteria</taxon>
        <taxon>Bacillati</taxon>
        <taxon>Cyanobacteriota</taxon>
        <taxon>Cyanophyceae</taxon>
        <taxon>Leptolyngbyales</taxon>
        <taxon>Trichocoleusaceae</taxon>
        <taxon>Trichocoleus</taxon>
    </lineage>
</organism>
<dbReference type="Gene3D" id="3.30.750.24">
    <property type="entry name" value="STAS domain"/>
    <property type="match status" value="1"/>
</dbReference>
<evidence type="ECO:0000313" key="3">
    <source>
        <dbReference type="Proteomes" id="UP001464891"/>
    </source>
</evidence>
<dbReference type="Proteomes" id="UP001464891">
    <property type="component" value="Unassembled WGS sequence"/>
</dbReference>
<dbReference type="InterPro" id="IPR002645">
    <property type="entry name" value="STAS_dom"/>
</dbReference>
<evidence type="ECO:0000313" key="2">
    <source>
        <dbReference type="EMBL" id="MEP0820866.1"/>
    </source>
</evidence>
<sequence>MKSNPVVISYPPSSLVGTAANHLHEEIQDALKVGIKTFLINFQEVKFMDSHGLGMLVMILKDIQAGEGQLFLCSLGDQAKMLLELTSMTQVFCIFANQAEFQVKVLGD</sequence>
<name>A0ABV0JIL6_9CYAN</name>
<dbReference type="PANTHER" id="PTHR33495">
    <property type="entry name" value="ANTI-SIGMA FACTOR ANTAGONIST TM_1081-RELATED-RELATED"/>
    <property type="match status" value="1"/>
</dbReference>
<dbReference type="SUPFAM" id="SSF52091">
    <property type="entry name" value="SpoIIaa-like"/>
    <property type="match status" value="1"/>
</dbReference>
<evidence type="ECO:0000259" key="1">
    <source>
        <dbReference type="PROSITE" id="PS50801"/>
    </source>
</evidence>
<proteinExistence type="predicted"/>
<dbReference type="EMBL" id="JAMPKM010000049">
    <property type="protein sequence ID" value="MEP0820866.1"/>
    <property type="molecule type" value="Genomic_DNA"/>
</dbReference>
<dbReference type="InterPro" id="IPR036513">
    <property type="entry name" value="STAS_dom_sf"/>
</dbReference>
<dbReference type="RefSeq" id="WP_190442804.1">
    <property type="nucleotide sequence ID" value="NZ_JAMPKM010000049.1"/>
</dbReference>
<dbReference type="Pfam" id="PF01740">
    <property type="entry name" value="STAS"/>
    <property type="match status" value="1"/>
</dbReference>
<gene>
    <name evidence="2" type="ORF">NC998_27655</name>
</gene>
<reference evidence="2 3" key="1">
    <citation type="submission" date="2022-04" db="EMBL/GenBank/DDBJ databases">
        <title>Positive selection, recombination, and allopatry shape intraspecific diversity of widespread and dominant cyanobacteria.</title>
        <authorList>
            <person name="Wei J."/>
            <person name="Shu W."/>
            <person name="Hu C."/>
        </authorList>
    </citation>
    <scope>NUCLEOTIDE SEQUENCE [LARGE SCALE GENOMIC DNA]</scope>
    <source>
        <strain evidence="2 3">GB2-A4</strain>
    </source>
</reference>